<dbReference type="PANTHER" id="PTHR43798">
    <property type="entry name" value="MONOACYLGLYCEROL LIPASE"/>
    <property type="match status" value="1"/>
</dbReference>
<dbReference type="InterPro" id="IPR029058">
    <property type="entry name" value="AB_hydrolase_fold"/>
</dbReference>
<dbReference type="Gene3D" id="3.40.50.1820">
    <property type="entry name" value="alpha/beta hydrolase"/>
    <property type="match status" value="1"/>
</dbReference>
<gene>
    <name evidence="2" type="ORF">DR950_02380</name>
</gene>
<dbReference type="PANTHER" id="PTHR43798:SF5">
    <property type="entry name" value="MONOACYLGLYCEROL LIPASE ABHD6"/>
    <property type="match status" value="1"/>
</dbReference>
<accession>A0A373A368</accession>
<organism evidence="2 3">
    <name type="scientific">Kitasatospora xanthocidica</name>
    <dbReference type="NCBI Taxonomy" id="83382"/>
    <lineage>
        <taxon>Bacteria</taxon>
        <taxon>Bacillati</taxon>
        <taxon>Actinomycetota</taxon>
        <taxon>Actinomycetes</taxon>
        <taxon>Kitasatosporales</taxon>
        <taxon>Streptomycetaceae</taxon>
        <taxon>Kitasatospora</taxon>
    </lineage>
</organism>
<dbReference type="EMBL" id="QVIG01000001">
    <property type="protein sequence ID" value="RGD62608.1"/>
    <property type="molecule type" value="Genomic_DNA"/>
</dbReference>
<evidence type="ECO:0000313" key="2">
    <source>
        <dbReference type="EMBL" id="RGD62608.1"/>
    </source>
</evidence>
<dbReference type="SUPFAM" id="SSF53474">
    <property type="entry name" value="alpha/beta-Hydrolases"/>
    <property type="match status" value="1"/>
</dbReference>
<sequence>MRTRSLVLDAAGIPVSALVAEPEHHAPKAVVLAIHGRGMRAAYFAGPAHPDTSLLTLAADLGYTVLAVDRPGHGASAHRLPHGQLIADQAATLHAALTDYARAHPTGAGVQLLAHSFGGKIALQLAAHWPDDPRLPLLGCDISGLAQHYAPGAWDRPDDLAGGGRLNWGPLHLYPPGTFHAARTLLTPVPALESRELATWPARYNALAARVRVPVRLTLADHEHWWRLDPAHRAALTAAFPDGLAHLATARRAGHNLSLGHAARPYHLRALAFTDDCLTRPAPAPGAAAPAAPAAAAPGPLLTAV</sequence>
<feature type="domain" description="Serine aminopeptidase S33" evidence="1">
    <location>
        <begin position="26"/>
        <end position="132"/>
    </location>
</feature>
<keyword evidence="3" id="KW-1185">Reference proteome</keyword>
<dbReference type="Pfam" id="PF12146">
    <property type="entry name" value="Hydrolase_4"/>
    <property type="match status" value="1"/>
</dbReference>
<protein>
    <submittedName>
        <fullName evidence="2">Alpha/beta fold hydrolase</fullName>
    </submittedName>
</protein>
<dbReference type="GO" id="GO:0046464">
    <property type="term" value="P:acylglycerol catabolic process"/>
    <property type="evidence" value="ECO:0007669"/>
    <property type="project" value="TreeGrafter"/>
</dbReference>
<dbReference type="InterPro" id="IPR022742">
    <property type="entry name" value="Hydrolase_4"/>
</dbReference>
<dbReference type="Proteomes" id="UP000263377">
    <property type="component" value="Unassembled WGS sequence"/>
</dbReference>
<comment type="caution">
    <text evidence="2">The sequence shown here is derived from an EMBL/GenBank/DDBJ whole genome shotgun (WGS) entry which is preliminary data.</text>
</comment>
<dbReference type="GO" id="GO:0016020">
    <property type="term" value="C:membrane"/>
    <property type="evidence" value="ECO:0007669"/>
    <property type="project" value="TreeGrafter"/>
</dbReference>
<keyword evidence="2" id="KW-0378">Hydrolase</keyword>
<proteinExistence type="predicted"/>
<evidence type="ECO:0000259" key="1">
    <source>
        <dbReference type="Pfam" id="PF12146"/>
    </source>
</evidence>
<dbReference type="AlphaFoldDB" id="A0A373A368"/>
<name>A0A373A368_9ACTN</name>
<evidence type="ECO:0000313" key="3">
    <source>
        <dbReference type="Proteomes" id="UP000263377"/>
    </source>
</evidence>
<dbReference type="InterPro" id="IPR050266">
    <property type="entry name" value="AB_hydrolase_sf"/>
</dbReference>
<dbReference type="GO" id="GO:0047372">
    <property type="term" value="F:monoacylglycerol lipase activity"/>
    <property type="evidence" value="ECO:0007669"/>
    <property type="project" value="TreeGrafter"/>
</dbReference>
<reference evidence="2 3" key="1">
    <citation type="submission" date="2018-08" db="EMBL/GenBank/DDBJ databases">
        <title>Diversity &amp; Physiological Properties of Lignin-Decomposing Actinobacteria from Soil.</title>
        <authorList>
            <person name="Roh S.G."/>
            <person name="Kim S.B."/>
        </authorList>
    </citation>
    <scope>NUCLEOTIDE SEQUENCE [LARGE SCALE GENOMIC DNA]</scope>
    <source>
        <strain evidence="2 3">MMS17-GH009</strain>
    </source>
</reference>